<evidence type="ECO:0000256" key="1">
    <source>
        <dbReference type="ARBA" id="ARBA00007626"/>
    </source>
</evidence>
<evidence type="ECO:0000256" key="2">
    <source>
        <dbReference type="ARBA" id="ARBA00022737"/>
    </source>
</evidence>
<feature type="repeat" description="PPR" evidence="3">
    <location>
        <begin position="189"/>
        <end position="219"/>
    </location>
</feature>
<dbReference type="Pfam" id="PF13041">
    <property type="entry name" value="PPR_2"/>
    <property type="match status" value="2"/>
</dbReference>
<feature type="repeat" description="PPR" evidence="3">
    <location>
        <begin position="295"/>
        <end position="329"/>
    </location>
</feature>
<proteinExistence type="inferred from homology"/>
<evidence type="ECO:0000313" key="4">
    <source>
        <dbReference type="EMBL" id="KAG6434910.1"/>
    </source>
</evidence>
<evidence type="ECO:0000256" key="3">
    <source>
        <dbReference type="PROSITE-ProRule" id="PRU00708"/>
    </source>
</evidence>
<evidence type="ECO:0008006" key="6">
    <source>
        <dbReference type="Google" id="ProtNLM"/>
    </source>
</evidence>
<accession>A0A8X8YL66</accession>
<dbReference type="PANTHER" id="PTHR47938:SF46">
    <property type="entry name" value="PENTACOTRIPEPTIDE-REPEAT REGION OF PRORP DOMAIN-CONTAINING PROTEIN"/>
    <property type="match status" value="1"/>
</dbReference>
<dbReference type="GO" id="GO:0003729">
    <property type="term" value="F:mRNA binding"/>
    <property type="evidence" value="ECO:0007669"/>
    <property type="project" value="TreeGrafter"/>
</dbReference>
<name>A0A8X8YL66_SALSN</name>
<keyword evidence="2" id="KW-0677">Repeat</keyword>
<reference evidence="4" key="1">
    <citation type="submission" date="2018-01" db="EMBL/GenBank/DDBJ databases">
        <authorList>
            <person name="Mao J.F."/>
        </authorList>
    </citation>
    <scope>NUCLEOTIDE SEQUENCE</scope>
    <source>
        <strain evidence="4">Huo1</strain>
        <tissue evidence="4">Leaf</tissue>
    </source>
</reference>
<comment type="similarity">
    <text evidence="1">Belongs to the PPR family. P subfamily.</text>
</comment>
<dbReference type="InterPro" id="IPR002885">
    <property type="entry name" value="PPR_rpt"/>
</dbReference>
<protein>
    <recommendedName>
        <fullName evidence="6">Pentatricopeptide repeat-containing protein</fullName>
    </recommendedName>
</protein>
<dbReference type="Pfam" id="PF01535">
    <property type="entry name" value="PPR"/>
    <property type="match status" value="1"/>
</dbReference>
<feature type="repeat" description="PPR" evidence="3">
    <location>
        <begin position="330"/>
        <end position="361"/>
    </location>
</feature>
<feature type="repeat" description="PPR" evidence="3">
    <location>
        <begin position="119"/>
        <end position="153"/>
    </location>
</feature>
<feature type="repeat" description="PPR" evidence="3">
    <location>
        <begin position="43"/>
        <end position="77"/>
    </location>
</feature>
<sequence>MVSTTRAREAACAATALGLCIEDRVGDAISLLRNIIAMGFYPNVKTWGTLVNGLCRSGNVGIALRVHREIRDGDVGCGLRFNPNLIYYCCLLDGLAKEGLLEEAKELFAEMEGRGISADVVAFGTLIDGLCKMGDWEGAKGLFFQMMDRGIRPNVLTFNMLIYALCREGKTDEARGMLDFMLERGEEPDFIMYNTLMVGYCHEGRLDDARGFITSWKRQWPFSEICLLEKIINRRFLQVGNIVAVHDLYSKMEGHGVAPVSSTYNILLDGFCKNDSLGEAIELFQSLEKSCYKLNSHACNCLLDGLCKAGKLDQACEIFERLPNMGLAPTPYTYSIMINGFCKNGQLEKAKDLSQKIMPLR</sequence>
<keyword evidence="5" id="KW-1185">Reference proteome</keyword>
<feature type="repeat" description="PPR" evidence="3">
    <location>
        <begin position="260"/>
        <end position="294"/>
    </location>
</feature>
<comment type="caution">
    <text evidence="4">The sequence shown here is derived from an EMBL/GenBank/DDBJ whole genome shotgun (WGS) entry which is preliminary data.</text>
</comment>
<feature type="repeat" description="PPR" evidence="3">
    <location>
        <begin position="154"/>
        <end position="188"/>
    </location>
</feature>
<dbReference type="PROSITE" id="PS51375">
    <property type="entry name" value="PPR"/>
    <property type="match status" value="8"/>
</dbReference>
<feature type="repeat" description="PPR" evidence="3">
    <location>
        <begin position="84"/>
        <end position="118"/>
    </location>
</feature>
<dbReference type="InterPro" id="IPR011990">
    <property type="entry name" value="TPR-like_helical_dom_sf"/>
</dbReference>
<dbReference type="NCBIfam" id="TIGR00756">
    <property type="entry name" value="PPR"/>
    <property type="match status" value="8"/>
</dbReference>
<dbReference type="Gene3D" id="1.25.40.10">
    <property type="entry name" value="Tetratricopeptide repeat domain"/>
    <property type="match status" value="3"/>
</dbReference>
<dbReference type="PANTHER" id="PTHR47938">
    <property type="entry name" value="RESPIRATORY COMPLEX I CHAPERONE (CIA84), PUTATIVE (AFU_ORTHOLOGUE AFUA_2G06020)-RELATED"/>
    <property type="match status" value="1"/>
</dbReference>
<dbReference type="EMBL" id="PNBA02000002">
    <property type="protein sequence ID" value="KAG6434910.1"/>
    <property type="molecule type" value="Genomic_DNA"/>
</dbReference>
<evidence type="ECO:0000313" key="5">
    <source>
        <dbReference type="Proteomes" id="UP000298416"/>
    </source>
</evidence>
<dbReference type="AlphaFoldDB" id="A0A8X8YL66"/>
<dbReference type="SUPFAM" id="SSF81901">
    <property type="entry name" value="HCP-like"/>
    <property type="match status" value="1"/>
</dbReference>
<gene>
    <name evidence="4" type="ORF">SASPL_106554</name>
</gene>
<dbReference type="Pfam" id="PF12854">
    <property type="entry name" value="PPR_1"/>
    <property type="match status" value="3"/>
</dbReference>
<dbReference type="Proteomes" id="UP000298416">
    <property type="component" value="Unassembled WGS sequence"/>
</dbReference>
<reference evidence="4" key="2">
    <citation type="submission" date="2020-08" db="EMBL/GenBank/DDBJ databases">
        <title>Plant Genome Project.</title>
        <authorList>
            <person name="Zhang R.-G."/>
        </authorList>
    </citation>
    <scope>NUCLEOTIDE SEQUENCE</scope>
    <source>
        <strain evidence="4">Huo1</strain>
        <tissue evidence="4">Leaf</tissue>
    </source>
</reference>
<organism evidence="4">
    <name type="scientific">Salvia splendens</name>
    <name type="common">Scarlet sage</name>
    <dbReference type="NCBI Taxonomy" id="180675"/>
    <lineage>
        <taxon>Eukaryota</taxon>
        <taxon>Viridiplantae</taxon>
        <taxon>Streptophyta</taxon>
        <taxon>Embryophyta</taxon>
        <taxon>Tracheophyta</taxon>
        <taxon>Spermatophyta</taxon>
        <taxon>Magnoliopsida</taxon>
        <taxon>eudicotyledons</taxon>
        <taxon>Gunneridae</taxon>
        <taxon>Pentapetalae</taxon>
        <taxon>asterids</taxon>
        <taxon>lamiids</taxon>
        <taxon>Lamiales</taxon>
        <taxon>Lamiaceae</taxon>
        <taxon>Nepetoideae</taxon>
        <taxon>Mentheae</taxon>
        <taxon>Salviinae</taxon>
        <taxon>Salvia</taxon>
        <taxon>Salvia subgen. Calosphace</taxon>
        <taxon>core Calosphace</taxon>
    </lineage>
</organism>